<dbReference type="InterPro" id="IPR017871">
    <property type="entry name" value="ABC_transporter-like_CS"/>
</dbReference>
<dbReference type="PROSITE" id="PS00211">
    <property type="entry name" value="ABC_TRANSPORTER_1"/>
    <property type="match status" value="1"/>
</dbReference>
<accession>A0A5B0DY84</accession>
<keyword evidence="4 6" id="KW-0067">ATP-binding</keyword>
<evidence type="ECO:0000313" key="6">
    <source>
        <dbReference type="EMBL" id="KAA0970169.1"/>
    </source>
</evidence>
<dbReference type="InterPro" id="IPR008995">
    <property type="entry name" value="Mo/tungstate-bd_C_term_dom"/>
</dbReference>
<dbReference type="Proteomes" id="UP000324738">
    <property type="component" value="Unassembled WGS sequence"/>
</dbReference>
<evidence type="ECO:0000313" key="7">
    <source>
        <dbReference type="Proteomes" id="UP000324738"/>
    </source>
</evidence>
<gene>
    <name evidence="6" type="ORF">FPY71_06435</name>
</gene>
<keyword evidence="3" id="KW-0547">Nucleotide-binding</keyword>
<dbReference type="Gene3D" id="3.40.50.300">
    <property type="entry name" value="P-loop containing nucleotide triphosphate hydrolases"/>
    <property type="match status" value="1"/>
</dbReference>
<dbReference type="Pfam" id="PF00005">
    <property type="entry name" value="ABC_tran"/>
    <property type="match status" value="1"/>
</dbReference>
<organism evidence="6 7">
    <name type="scientific">Aureimonas fodinaquatilis</name>
    <dbReference type="NCBI Taxonomy" id="2565783"/>
    <lineage>
        <taxon>Bacteria</taxon>
        <taxon>Pseudomonadati</taxon>
        <taxon>Pseudomonadota</taxon>
        <taxon>Alphaproteobacteria</taxon>
        <taxon>Hyphomicrobiales</taxon>
        <taxon>Aurantimonadaceae</taxon>
        <taxon>Aureimonas</taxon>
    </lineage>
</organism>
<dbReference type="GO" id="GO:0015697">
    <property type="term" value="P:quaternary ammonium group transport"/>
    <property type="evidence" value="ECO:0007669"/>
    <property type="project" value="UniProtKB-ARBA"/>
</dbReference>
<keyword evidence="7" id="KW-1185">Reference proteome</keyword>
<evidence type="ECO:0000259" key="5">
    <source>
        <dbReference type="PROSITE" id="PS50893"/>
    </source>
</evidence>
<dbReference type="InterPro" id="IPR027417">
    <property type="entry name" value="P-loop_NTPase"/>
</dbReference>
<comment type="caution">
    <text evidence="6">The sequence shown here is derived from an EMBL/GenBank/DDBJ whole genome shotgun (WGS) entry which is preliminary data.</text>
</comment>
<dbReference type="InterPro" id="IPR050093">
    <property type="entry name" value="ABC_SmlMolc_Importer"/>
</dbReference>
<dbReference type="PANTHER" id="PTHR42781:SF4">
    <property type="entry name" value="SPERMIDINE_PUTRESCINE IMPORT ATP-BINDING PROTEIN POTA"/>
    <property type="match status" value="1"/>
</dbReference>
<dbReference type="Gene3D" id="2.40.50.100">
    <property type="match status" value="1"/>
</dbReference>
<protein>
    <submittedName>
        <fullName evidence="6">ABC transporter ATP-binding protein</fullName>
    </submittedName>
</protein>
<dbReference type="RefSeq" id="WP_149298892.1">
    <property type="nucleotide sequence ID" value="NZ_VTWH01000002.1"/>
</dbReference>
<dbReference type="GO" id="GO:0022857">
    <property type="term" value="F:transmembrane transporter activity"/>
    <property type="evidence" value="ECO:0007669"/>
    <property type="project" value="InterPro"/>
</dbReference>
<evidence type="ECO:0000256" key="4">
    <source>
        <dbReference type="ARBA" id="ARBA00022840"/>
    </source>
</evidence>
<dbReference type="SUPFAM" id="SSF50331">
    <property type="entry name" value="MOP-like"/>
    <property type="match status" value="1"/>
</dbReference>
<dbReference type="EMBL" id="VTWH01000002">
    <property type="protein sequence ID" value="KAA0970169.1"/>
    <property type="molecule type" value="Genomic_DNA"/>
</dbReference>
<reference evidence="6 7" key="1">
    <citation type="submission" date="2019-08" db="EMBL/GenBank/DDBJ databases">
        <title>Aureimonas fodiniaquatilis sp. nov., isolated from a coal mine wastewater.</title>
        <authorList>
            <person name="Kim W."/>
        </authorList>
    </citation>
    <scope>NUCLEOTIDE SEQUENCE [LARGE SCALE GENOMIC DNA]</scope>
    <source>
        <strain evidence="6 7">CAU 1482</strain>
    </source>
</reference>
<dbReference type="GO" id="GO:0016887">
    <property type="term" value="F:ATP hydrolysis activity"/>
    <property type="evidence" value="ECO:0007669"/>
    <property type="project" value="InterPro"/>
</dbReference>
<dbReference type="InterPro" id="IPR003439">
    <property type="entry name" value="ABC_transporter-like_ATP-bd"/>
</dbReference>
<dbReference type="InterPro" id="IPR013611">
    <property type="entry name" value="Transp-assoc_OB_typ2"/>
</dbReference>
<name>A0A5B0DY84_9HYPH</name>
<evidence type="ECO:0000256" key="3">
    <source>
        <dbReference type="ARBA" id="ARBA00022741"/>
    </source>
</evidence>
<keyword evidence="2" id="KW-0813">Transport</keyword>
<dbReference type="InterPro" id="IPR003593">
    <property type="entry name" value="AAA+_ATPase"/>
</dbReference>
<dbReference type="GO" id="GO:0005524">
    <property type="term" value="F:ATP binding"/>
    <property type="evidence" value="ECO:0007669"/>
    <property type="project" value="UniProtKB-KW"/>
</dbReference>
<evidence type="ECO:0000256" key="2">
    <source>
        <dbReference type="ARBA" id="ARBA00022448"/>
    </source>
</evidence>
<proteinExistence type="inferred from homology"/>
<comment type="similarity">
    <text evidence="1">Belongs to the ABC transporter superfamily.</text>
</comment>
<dbReference type="PROSITE" id="PS50893">
    <property type="entry name" value="ABC_TRANSPORTER_2"/>
    <property type="match status" value="1"/>
</dbReference>
<dbReference type="Pfam" id="PF08402">
    <property type="entry name" value="TOBE_2"/>
    <property type="match status" value="1"/>
</dbReference>
<dbReference type="SMART" id="SM00382">
    <property type="entry name" value="AAA"/>
    <property type="match status" value="1"/>
</dbReference>
<sequence>MTTIAKAGSKTDAHDLRLRDLKKDYGTFQAVRGIDLHVPAGNMVSLIGSSGCGKTTTLRMIAGLEIPTSGTIQSGGMVMSDGPRVMPPEKRDMGMVFQTYALWPHMTVAHNVGYGLKQKGFSKDQTARKVQEVLDIVNMGNRGERYPHQLSGGQQQRVALARAIASEPRTLLFDEPLSNLDAVLREQMRFEIRSLQQRLGITAVYVTHSQEEALALSDSIAVMRDGLIEQSGEPSTIYNLPRNEFVASFIGLANILTLENTSRDGESLIGQLHGTAIRAAGGALGNGTGAVKLCVRPVDISISRQSQAKEPGFNELEGVVDSTVFTGGLVDYFVRLNNSPETILRVQSTPPARATTGDAVRLSFDPERTVALED</sequence>
<dbReference type="PANTHER" id="PTHR42781">
    <property type="entry name" value="SPERMIDINE/PUTRESCINE IMPORT ATP-BINDING PROTEIN POTA"/>
    <property type="match status" value="1"/>
</dbReference>
<dbReference type="AlphaFoldDB" id="A0A5B0DY84"/>
<dbReference type="GO" id="GO:0043190">
    <property type="term" value="C:ATP-binding cassette (ABC) transporter complex"/>
    <property type="evidence" value="ECO:0007669"/>
    <property type="project" value="InterPro"/>
</dbReference>
<dbReference type="FunFam" id="3.40.50.300:FF:000425">
    <property type="entry name" value="Probable ABC transporter, ATP-binding subunit"/>
    <property type="match status" value="1"/>
</dbReference>
<dbReference type="SUPFAM" id="SSF52540">
    <property type="entry name" value="P-loop containing nucleoside triphosphate hydrolases"/>
    <property type="match status" value="1"/>
</dbReference>
<feature type="domain" description="ABC transporter" evidence="5">
    <location>
        <begin position="16"/>
        <end position="250"/>
    </location>
</feature>
<dbReference type="OrthoDB" id="9802264at2"/>
<evidence type="ECO:0000256" key="1">
    <source>
        <dbReference type="ARBA" id="ARBA00005417"/>
    </source>
</evidence>